<reference evidence="2 3" key="1">
    <citation type="submission" date="2021-07" db="EMBL/GenBank/DDBJ databases">
        <title>The draft genome sequence of Sphingomicrobium sp. B8.</title>
        <authorList>
            <person name="Mu L."/>
        </authorList>
    </citation>
    <scope>NUCLEOTIDE SEQUENCE [LARGE SCALE GENOMIC DNA]</scope>
    <source>
        <strain evidence="2 3">B8</strain>
    </source>
</reference>
<dbReference type="PANTHER" id="PTHR47755:SF1">
    <property type="entry name" value="CELL DIVISION PROTEIN FTSX"/>
    <property type="match status" value="1"/>
</dbReference>
<organism evidence="2 3">
    <name type="scientific">Sphingomicrobium clamense</name>
    <dbReference type="NCBI Taxonomy" id="2851013"/>
    <lineage>
        <taxon>Bacteria</taxon>
        <taxon>Pseudomonadati</taxon>
        <taxon>Pseudomonadota</taxon>
        <taxon>Alphaproteobacteria</taxon>
        <taxon>Sphingomonadales</taxon>
        <taxon>Sphingomonadaceae</taxon>
        <taxon>Sphingomicrobium</taxon>
    </lineage>
</organism>
<dbReference type="PANTHER" id="PTHR47755">
    <property type="entry name" value="CELL DIVISION PROTEIN FTSX"/>
    <property type="match status" value="1"/>
</dbReference>
<name>A0ABS6V2X2_9SPHN</name>
<evidence type="ECO:0000313" key="3">
    <source>
        <dbReference type="Proteomes" id="UP000698028"/>
    </source>
</evidence>
<gene>
    <name evidence="2" type="ORF">KTQ36_01210</name>
</gene>
<feature type="transmembrane region" description="Helical" evidence="1">
    <location>
        <begin position="160"/>
        <end position="182"/>
    </location>
</feature>
<feature type="transmembrane region" description="Helical" evidence="1">
    <location>
        <begin position="254"/>
        <end position="277"/>
    </location>
</feature>
<dbReference type="RefSeq" id="WP_218631959.1">
    <property type="nucleotide sequence ID" value="NZ_JAHVAH010000001.1"/>
</dbReference>
<comment type="caution">
    <text evidence="2">The sequence shown here is derived from an EMBL/GenBank/DDBJ whole genome shotgun (WGS) entry which is preliminary data.</text>
</comment>
<evidence type="ECO:0000313" key="2">
    <source>
        <dbReference type="EMBL" id="MBW0143912.1"/>
    </source>
</evidence>
<proteinExistence type="predicted"/>
<keyword evidence="3" id="KW-1185">Reference proteome</keyword>
<sequence length="289" mass="29238">MSSWKLGASEKRLIPGGPLKGPTPWLIAIMTFVMMLVAAAGLAVSGAAGRLETASADDYVLQLPGGAAQSEELATAARELNGVGRADAVPTETIEQDLARWLGPTAEEAGLPIPAMVEVQLAPGTDPERIEEAIQQDFEDAALTSSQAALGPLIGSLRTLAWLALGLVLLVGLAAGAAVVLATRASLSANKRTIAVMHGMGATDTQVASLFQRRMMVEALSGALLGAGAAGLLLILIAGVGAIGGQWLAGVAPLGLFAILALALLPFIAAFIATAVARGAVMQALRAAP</sequence>
<dbReference type="InterPro" id="IPR004513">
    <property type="entry name" value="FtsX"/>
</dbReference>
<feature type="transmembrane region" description="Helical" evidence="1">
    <location>
        <begin position="25"/>
        <end position="44"/>
    </location>
</feature>
<feature type="transmembrane region" description="Helical" evidence="1">
    <location>
        <begin position="223"/>
        <end position="248"/>
    </location>
</feature>
<dbReference type="Proteomes" id="UP000698028">
    <property type="component" value="Unassembled WGS sequence"/>
</dbReference>
<evidence type="ECO:0000256" key="1">
    <source>
        <dbReference type="SAM" id="Phobius"/>
    </source>
</evidence>
<evidence type="ECO:0008006" key="4">
    <source>
        <dbReference type="Google" id="ProtNLM"/>
    </source>
</evidence>
<dbReference type="EMBL" id="JAHVAH010000001">
    <property type="protein sequence ID" value="MBW0143912.1"/>
    <property type="molecule type" value="Genomic_DNA"/>
</dbReference>
<keyword evidence="1" id="KW-1133">Transmembrane helix</keyword>
<keyword evidence="1" id="KW-0812">Transmembrane</keyword>
<accession>A0ABS6V2X2</accession>
<keyword evidence="1" id="KW-0472">Membrane</keyword>
<protein>
    <recommendedName>
        <fullName evidence="4">Cell division protein FtsX</fullName>
    </recommendedName>
</protein>